<dbReference type="OrthoDB" id="242351at2759"/>
<evidence type="ECO:0000256" key="2">
    <source>
        <dbReference type="SAM" id="Phobius"/>
    </source>
</evidence>
<dbReference type="Proteomes" id="UP000038009">
    <property type="component" value="Unassembled WGS sequence"/>
</dbReference>
<sequence>MMKCSAYRLRYTALVAVVVLLEALLTQAATTCYLGVFTTAEGETNQWQLYDPPSGRCPGGALSYTVTNTHGNLASFPNVREGVLQFTAANTGMTSGRRQTLVELRVMCNGITPVCDNGLVYFRVLPGASTTTTTSTEAPITTTTTTTLAPAPSSTICEATAPITVPNYVTRVLPSSAFTSNCSAPKLTIQSQSSPDGTATSLFTVELAGGSSSLIFNEDGVSAASGTYTANISVKCDALAPCETTQQIVVSATPTTSSQSPLPACPGDYTYSLALNADGSFTAQTSSLANRAVDSRAFCTSGGQITSTVGTPSNGAVTSNSLTSTFTYTPNIAVAGAAMDSFDFVLTCASEGTSCQGSAVISISGQGEGEVLYTMGGAITCRGTCDAGAWRSSPSSPTLFDISSSGAAVTPRKDGRALDGMDFGFTMNGELLIRAYTTIGNLAARFVTFHPINATEASGYVTSSSIPLGSHVSFEPTCLDQQATTGTGSSIWTWTNAAALTGRLNTQTNEYISGDNYYQKFGGNHRQCDVYRSNPCKYAPFMTPTLNEGNSTENKTTAVQWKLYVNDCDATWVGKASVASLRALRQPDGSSTFTLEKNGTYLVGTVYSQAVKPASWASPSAGIVHVERAYALRLKIHNTLVVDAAAQPVSASLVPVASQLNVSADVQFTFGQTRDTQERLFAYSLLLYPVFAVNNTPASIATMKLTVASVWLLNETWTSPSHVECPMCTGTMIRCTGTGSKFETDCGRDALMTFEDINYTSSEFEVQSYSESTSRIFASTNIGTQNALNVTFAARANGRGSAQATDAYPVGTFAMAVKLSNGQIFHVVVNQTDYISELNTRFLETEVCRPSGYWPVADPLGTSVPVKPYNATPLALAGGITPSTAPHEEDHAPKEDAYYGAPERLTPQGTCADLPYLNSSHIQLGSMTADIPDGSGVRSASMCAVVDERTFGVTDWVMLSFPSIQEELDKVMADNIDIIIADNQLDNDNAYTAARLQYLVLSVPAAEVSPSFRPEASSNGYLNILLDGENAPPAERTEEAMWMYPNGNASLFSTTNYLPWKMYASSLSYRRIDLRTKDDPFNIVSEPFNFAFIPGSLLHSSSSIRVQMMLRASLKFTTYARTSANATHSSQVVKISERNESLLYIVSLSRSISSALRFDSDAYNPVTSTTGSIGKKSATAILIVLIVAIVCVLAASVYVEITYRRIIHRAKYYPKRPESAVGIRYGRDGKPKENQKTAKEGSRAEASIPASVSKTRAGSGAAVDAAGAGVKTKFGIVRGEQTRVQEAAAGPSSASSSSGAAAEGERVIYKLVNPPIGEEQTRVVDNEVAQF</sequence>
<accession>A0A0N0P870</accession>
<keyword evidence="2" id="KW-0472">Membrane</keyword>
<organism evidence="4 5">
    <name type="scientific">Leptomonas seymouri</name>
    <dbReference type="NCBI Taxonomy" id="5684"/>
    <lineage>
        <taxon>Eukaryota</taxon>
        <taxon>Discoba</taxon>
        <taxon>Euglenozoa</taxon>
        <taxon>Kinetoplastea</taxon>
        <taxon>Metakinetoplastina</taxon>
        <taxon>Trypanosomatida</taxon>
        <taxon>Trypanosomatidae</taxon>
        <taxon>Leishmaniinae</taxon>
        <taxon>Leptomonas</taxon>
    </lineage>
</organism>
<dbReference type="EMBL" id="LJSK01000020">
    <property type="protein sequence ID" value="KPI89606.1"/>
    <property type="molecule type" value="Genomic_DNA"/>
</dbReference>
<evidence type="ECO:0000256" key="3">
    <source>
        <dbReference type="SAM" id="SignalP"/>
    </source>
</evidence>
<feature type="signal peptide" evidence="3">
    <location>
        <begin position="1"/>
        <end position="28"/>
    </location>
</feature>
<feature type="compositionally biased region" description="Basic and acidic residues" evidence="1">
    <location>
        <begin position="1225"/>
        <end position="1243"/>
    </location>
</feature>
<comment type="caution">
    <text evidence="4">The sequence shown here is derived from an EMBL/GenBank/DDBJ whole genome shotgun (WGS) entry which is preliminary data.</text>
</comment>
<feature type="chain" id="PRO_5005857274" description="Membrane-associated protein" evidence="3">
    <location>
        <begin position="29"/>
        <end position="1331"/>
    </location>
</feature>
<keyword evidence="3" id="KW-0732">Signal</keyword>
<keyword evidence="2" id="KW-0812">Transmembrane</keyword>
<name>A0A0N0P870_LEPSE</name>
<dbReference type="OMA" id="DCDATWV"/>
<evidence type="ECO:0000256" key="1">
    <source>
        <dbReference type="SAM" id="MobiDB-lite"/>
    </source>
</evidence>
<evidence type="ECO:0000313" key="4">
    <source>
        <dbReference type="EMBL" id="KPI89606.1"/>
    </source>
</evidence>
<evidence type="ECO:0008006" key="6">
    <source>
        <dbReference type="Google" id="ProtNLM"/>
    </source>
</evidence>
<proteinExistence type="predicted"/>
<keyword evidence="2" id="KW-1133">Transmembrane helix</keyword>
<keyword evidence="5" id="KW-1185">Reference proteome</keyword>
<feature type="transmembrane region" description="Helical" evidence="2">
    <location>
        <begin position="1178"/>
        <end position="1199"/>
    </location>
</feature>
<gene>
    <name evidence="4" type="ORF">ABL78_1271</name>
</gene>
<feature type="region of interest" description="Disordered" evidence="1">
    <location>
        <begin position="1222"/>
        <end position="1253"/>
    </location>
</feature>
<reference evidence="4 5" key="1">
    <citation type="journal article" date="2015" name="PLoS Pathog.">
        <title>Leptomonas seymouri: Adaptations to the Dixenous Life Cycle Analyzed by Genome Sequencing, Transcriptome Profiling and Co-infection with Leishmania donovani.</title>
        <authorList>
            <person name="Kraeva N."/>
            <person name="Butenko A."/>
            <person name="Hlavacova J."/>
            <person name="Kostygov A."/>
            <person name="Myskova J."/>
            <person name="Grybchuk D."/>
            <person name="Lestinova T."/>
            <person name="Votypka J."/>
            <person name="Volf P."/>
            <person name="Opperdoes F."/>
            <person name="Flegontov P."/>
            <person name="Lukes J."/>
            <person name="Yurchenko V."/>
        </authorList>
    </citation>
    <scope>NUCLEOTIDE SEQUENCE [LARGE SCALE GENOMIC DNA]</scope>
    <source>
        <strain evidence="4 5">ATCC 30220</strain>
    </source>
</reference>
<dbReference type="VEuPathDB" id="TriTrypDB:Lsey_0020_0200"/>
<protein>
    <recommendedName>
        <fullName evidence="6">Membrane-associated protein</fullName>
    </recommendedName>
</protein>
<evidence type="ECO:0000313" key="5">
    <source>
        <dbReference type="Proteomes" id="UP000038009"/>
    </source>
</evidence>